<organism evidence="1 2">
    <name type="scientific">Pseudoalteromonas arctica</name>
    <dbReference type="NCBI Taxonomy" id="394751"/>
    <lineage>
        <taxon>Bacteria</taxon>
        <taxon>Pseudomonadati</taxon>
        <taxon>Pseudomonadota</taxon>
        <taxon>Gammaproteobacteria</taxon>
        <taxon>Alteromonadales</taxon>
        <taxon>Pseudoalteromonadaceae</taxon>
        <taxon>Pseudoalteromonas</taxon>
    </lineage>
</organism>
<evidence type="ECO:0008006" key="3">
    <source>
        <dbReference type="Google" id="ProtNLM"/>
    </source>
</evidence>
<name>A0ABU9TKA1_9GAMM</name>
<dbReference type="SUPFAM" id="SSF55729">
    <property type="entry name" value="Acyl-CoA N-acyltransferases (Nat)"/>
    <property type="match status" value="1"/>
</dbReference>
<proteinExistence type="predicted"/>
<sequence length="157" mass="17324">MQTIIKSPSECTEIKISTFEKLTEDGGQVVSYILREKIERTQKLVFIWNGDVCVAIGTLKNPASSYKNKLFKAAGVSEKSSLYSFEIGYIYVTVKGVGNKLMETVLEANYDAITFATTGDSNGAKQHSFPKFGFKKLGNSYNNESGEYLLGLFGNES</sequence>
<evidence type="ECO:0000313" key="1">
    <source>
        <dbReference type="EMBL" id="MEM5534134.1"/>
    </source>
</evidence>
<accession>A0ABU9TKA1</accession>
<protein>
    <recommendedName>
        <fullName evidence="3">N-acetyltransferase domain-containing protein</fullName>
    </recommendedName>
</protein>
<keyword evidence="2" id="KW-1185">Reference proteome</keyword>
<comment type="caution">
    <text evidence="1">The sequence shown here is derived from an EMBL/GenBank/DDBJ whole genome shotgun (WGS) entry which is preliminary data.</text>
</comment>
<dbReference type="InterPro" id="IPR016181">
    <property type="entry name" value="Acyl_CoA_acyltransferase"/>
</dbReference>
<dbReference type="EMBL" id="JBBMQX010000015">
    <property type="protein sequence ID" value="MEM5534134.1"/>
    <property type="molecule type" value="Genomic_DNA"/>
</dbReference>
<dbReference type="RefSeq" id="WP_197120684.1">
    <property type="nucleotide sequence ID" value="NZ_JBBMQX010000015.1"/>
</dbReference>
<dbReference type="Proteomes" id="UP001457661">
    <property type="component" value="Unassembled WGS sequence"/>
</dbReference>
<evidence type="ECO:0000313" key="2">
    <source>
        <dbReference type="Proteomes" id="UP001457661"/>
    </source>
</evidence>
<gene>
    <name evidence="1" type="ORF">WNY57_16970</name>
</gene>
<reference evidence="1 2" key="1">
    <citation type="submission" date="2024-03" db="EMBL/GenBank/DDBJ databases">
        <title>Community enrichment and isolation of bacterial strains for fucoidan degradation.</title>
        <authorList>
            <person name="Sichert A."/>
        </authorList>
    </citation>
    <scope>NUCLEOTIDE SEQUENCE [LARGE SCALE GENOMIC DNA]</scope>
    <source>
        <strain evidence="1 2">AS26</strain>
    </source>
</reference>